<feature type="compositionally biased region" description="Polar residues" evidence="1">
    <location>
        <begin position="206"/>
        <end position="223"/>
    </location>
</feature>
<name>A0A5C2SFN4_9APHY</name>
<gene>
    <name evidence="2" type="ORF">L227DRAFT_573884</name>
</gene>
<dbReference type="EMBL" id="ML122260">
    <property type="protein sequence ID" value="RPD62014.1"/>
    <property type="molecule type" value="Genomic_DNA"/>
</dbReference>
<feature type="region of interest" description="Disordered" evidence="1">
    <location>
        <begin position="206"/>
        <end position="236"/>
    </location>
</feature>
<evidence type="ECO:0000313" key="3">
    <source>
        <dbReference type="Proteomes" id="UP000313359"/>
    </source>
</evidence>
<keyword evidence="3" id="KW-1185">Reference proteome</keyword>
<feature type="compositionally biased region" description="Low complexity" evidence="1">
    <location>
        <begin position="57"/>
        <end position="73"/>
    </location>
</feature>
<feature type="compositionally biased region" description="Polar residues" evidence="1">
    <location>
        <begin position="74"/>
        <end position="89"/>
    </location>
</feature>
<dbReference type="Proteomes" id="UP000313359">
    <property type="component" value="Unassembled WGS sequence"/>
</dbReference>
<dbReference type="OrthoDB" id="2752979at2759"/>
<protein>
    <submittedName>
        <fullName evidence="2">Uncharacterized protein</fullName>
    </submittedName>
</protein>
<feature type="region of interest" description="Disordered" evidence="1">
    <location>
        <begin position="36"/>
        <end position="97"/>
    </location>
</feature>
<feature type="compositionally biased region" description="Polar residues" evidence="1">
    <location>
        <begin position="36"/>
        <end position="56"/>
    </location>
</feature>
<reference evidence="2" key="1">
    <citation type="journal article" date="2018" name="Genome Biol. Evol.">
        <title>Genomics and development of Lentinus tigrinus, a white-rot wood-decaying mushroom with dimorphic fruiting bodies.</title>
        <authorList>
            <person name="Wu B."/>
            <person name="Xu Z."/>
            <person name="Knudson A."/>
            <person name="Carlson A."/>
            <person name="Chen N."/>
            <person name="Kovaka S."/>
            <person name="LaButti K."/>
            <person name="Lipzen A."/>
            <person name="Pennachio C."/>
            <person name="Riley R."/>
            <person name="Schakwitz W."/>
            <person name="Umezawa K."/>
            <person name="Ohm R.A."/>
            <person name="Grigoriev I.V."/>
            <person name="Nagy L.G."/>
            <person name="Gibbons J."/>
            <person name="Hibbett D."/>
        </authorList>
    </citation>
    <scope>NUCLEOTIDE SEQUENCE [LARGE SCALE GENOMIC DNA]</scope>
    <source>
        <strain evidence="2">ALCF2SS1-6</strain>
    </source>
</reference>
<organism evidence="2 3">
    <name type="scientific">Lentinus tigrinus ALCF2SS1-6</name>
    <dbReference type="NCBI Taxonomy" id="1328759"/>
    <lineage>
        <taxon>Eukaryota</taxon>
        <taxon>Fungi</taxon>
        <taxon>Dikarya</taxon>
        <taxon>Basidiomycota</taxon>
        <taxon>Agaricomycotina</taxon>
        <taxon>Agaricomycetes</taxon>
        <taxon>Polyporales</taxon>
        <taxon>Polyporaceae</taxon>
        <taxon>Lentinus</taxon>
    </lineage>
</organism>
<evidence type="ECO:0000313" key="2">
    <source>
        <dbReference type="EMBL" id="RPD62014.1"/>
    </source>
</evidence>
<accession>A0A5C2SFN4</accession>
<sequence length="335" mass="37262">MAFSSKLAQHSGLSQVYLSTCPCSSHTMFTSLASERNSPFDSLSTPSTSQTFVNAKSGSPTSPHFTPSPFKSPNSSQSFVPPSSQTGSPAHQLIPEPPNGTLRAYGGYIREPHRDDYEAAKLFIRELVRKELDVQLAWSQQKATARRIVFTVIASYPVFLKYANKWPILYYAYQSHCRFRTEARREGRVSARRKVRVPIGCGVPSSTYPRSPGSQTTVPTTLPSRPPCYPSQGLPTTQTLHVESSDRDRGADHASMTFRGRKEVEMFLQTLPLQLGALTDRFVSAGLSSQARLQIMAQWTVADQETFLRREVSVDAFVSKLVCDALRPSFRVNTM</sequence>
<proteinExistence type="predicted"/>
<evidence type="ECO:0000256" key="1">
    <source>
        <dbReference type="SAM" id="MobiDB-lite"/>
    </source>
</evidence>
<dbReference type="AlphaFoldDB" id="A0A5C2SFN4"/>